<dbReference type="InterPro" id="IPR013320">
    <property type="entry name" value="ConA-like_dom_sf"/>
</dbReference>
<proteinExistence type="predicted"/>
<dbReference type="Ensembl" id="ENSENLT00000041545.1">
    <property type="protein sequence ID" value="ENSENLP00000040509.1"/>
    <property type="gene ID" value="ENSENLG00000017394.1"/>
</dbReference>
<protein>
    <submittedName>
        <fullName evidence="1">Uncharacterized protein</fullName>
    </submittedName>
</protein>
<dbReference type="InParanoid" id="A0A665W8W8"/>
<evidence type="ECO:0000313" key="1">
    <source>
        <dbReference type="Ensembl" id="ENSENLP00000040509.1"/>
    </source>
</evidence>
<dbReference type="Proteomes" id="UP000472264">
    <property type="component" value="Chromosome 8"/>
</dbReference>
<accession>A0A665W8W8</accession>
<reference evidence="1" key="1">
    <citation type="submission" date="2021-04" db="EMBL/GenBank/DDBJ databases">
        <authorList>
            <consortium name="Wellcome Sanger Institute Data Sharing"/>
        </authorList>
    </citation>
    <scope>NUCLEOTIDE SEQUENCE [LARGE SCALE GENOMIC DNA]</scope>
</reference>
<dbReference type="Gene3D" id="2.60.120.200">
    <property type="match status" value="1"/>
</dbReference>
<reference evidence="1" key="3">
    <citation type="submission" date="2025-09" db="UniProtKB">
        <authorList>
            <consortium name="Ensembl"/>
        </authorList>
    </citation>
    <scope>IDENTIFICATION</scope>
</reference>
<organism evidence="1 2">
    <name type="scientific">Echeneis naucrates</name>
    <name type="common">Live sharksucker</name>
    <dbReference type="NCBI Taxonomy" id="173247"/>
    <lineage>
        <taxon>Eukaryota</taxon>
        <taxon>Metazoa</taxon>
        <taxon>Chordata</taxon>
        <taxon>Craniata</taxon>
        <taxon>Vertebrata</taxon>
        <taxon>Euteleostomi</taxon>
        <taxon>Actinopterygii</taxon>
        <taxon>Neopterygii</taxon>
        <taxon>Teleostei</taxon>
        <taxon>Neoteleostei</taxon>
        <taxon>Acanthomorphata</taxon>
        <taxon>Carangaria</taxon>
        <taxon>Carangiformes</taxon>
        <taxon>Echeneidae</taxon>
        <taxon>Echeneis</taxon>
    </lineage>
</organism>
<evidence type="ECO:0000313" key="2">
    <source>
        <dbReference type="Proteomes" id="UP000472264"/>
    </source>
</evidence>
<dbReference type="SUPFAM" id="SSF49899">
    <property type="entry name" value="Concanavalin A-like lectins/glucanases"/>
    <property type="match status" value="1"/>
</dbReference>
<name>A0A665W8W8_ECHNA</name>
<reference evidence="1" key="2">
    <citation type="submission" date="2025-08" db="UniProtKB">
        <authorList>
            <consortium name="Ensembl"/>
        </authorList>
    </citation>
    <scope>IDENTIFICATION</scope>
</reference>
<sequence>VDSVDVANRVTRIRKSSTFKINLSHDADNLLHLNPRFHDDSCWGDERWEIYNPLLRGSDVNVSRLLCLCKQFISL</sequence>
<dbReference type="AlphaFoldDB" id="A0A665W8W8"/>
<keyword evidence="2" id="KW-1185">Reference proteome</keyword>